<reference evidence="4" key="1">
    <citation type="submission" date="2019-11" db="EMBL/GenBank/DDBJ databases">
        <authorList>
            <person name="Feng L."/>
        </authorList>
    </citation>
    <scope>NUCLEOTIDE SEQUENCE</scope>
    <source>
        <strain evidence="4">PclaraLFYP37</strain>
    </source>
</reference>
<dbReference type="PANTHER" id="PTHR32060:SF30">
    <property type="entry name" value="CARBOXY-TERMINAL PROCESSING PROTEASE CTPA"/>
    <property type="match status" value="1"/>
</dbReference>
<accession>A0A6N3GNZ2</accession>
<keyword evidence="2" id="KW-0812">Transmembrane</keyword>
<dbReference type="CDD" id="cd07561">
    <property type="entry name" value="Peptidase_S41_CPP_like"/>
    <property type="match status" value="1"/>
</dbReference>
<dbReference type="InterPro" id="IPR005151">
    <property type="entry name" value="Tail-specific_protease"/>
</dbReference>
<feature type="domain" description="PDZ" evidence="3">
    <location>
        <begin position="110"/>
        <end position="172"/>
    </location>
</feature>
<dbReference type="InterPro" id="IPR036034">
    <property type="entry name" value="PDZ_sf"/>
</dbReference>
<evidence type="ECO:0000256" key="2">
    <source>
        <dbReference type="SAM" id="Phobius"/>
    </source>
</evidence>
<keyword evidence="4" id="KW-0378">Hydrolase</keyword>
<dbReference type="PROSITE" id="PS50106">
    <property type="entry name" value="PDZ"/>
    <property type="match status" value="1"/>
</dbReference>
<feature type="region of interest" description="Disordered" evidence="1">
    <location>
        <begin position="445"/>
        <end position="468"/>
    </location>
</feature>
<dbReference type="PANTHER" id="PTHR32060">
    <property type="entry name" value="TAIL-SPECIFIC PROTEASE"/>
    <property type="match status" value="1"/>
</dbReference>
<organism evidence="4">
    <name type="scientific">Paraprevotella clara</name>
    <dbReference type="NCBI Taxonomy" id="454154"/>
    <lineage>
        <taxon>Bacteria</taxon>
        <taxon>Pseudomonadati</taxon>
        <taxon>Bacteroidota</taxon>
        <taxon>Bacteroidia</taxon>
        <taxon>Bacteroidales</taxon>
        <taxon>Prevotellaceae</taxon>
        <taxon>Paraprevotella</taxon>
    </lineage>
</organism>
<dbReference type="GO" id="GO:0007165">
    <property type="term" value="P:signal transduction"/>
    <property type="evidence" value="ECO:0007669"/>
    <property type="project" value="TreeGrafter"/>
</dbReference>
<dbReference type="Gene3D" id="3.90.226.10">
    <property type="entry name" value="2-enoyl-CoA Hydratase, Chain A, domain 1"/>
    <property type="match status" value="1"/>
</dbReference>
<dbReference type="InterPro" id="IPR041489">
    <property type="entry name" value="PDZ_6"/>
</dbReference>
<dbReference type="AlphaFoldDB" id="A0A6N3GNZ2"/>
<keyword evidence="2" id="KW-1133">Transmembrane helix</keyword>
<dbReference type="Pfam" id="PF18294">
    <property type="entry name" value="Pept_S41_N"/>
    <property type="match status" value="1"/>
</dbReference>
<dbReference type="SMART" id="SM00228">
    <property type="entry name" value="PDZ"/>
    <property type="match status" value="1"/>
</dbReference>
<keyword evidence="2" id="KW-0472">Membrane</keyword>
<dbReference type="InterPro" id="IPR001478">
    <property type="entry name" value="PDZ"/>
</dbReference>
<dbReference type="EMBL" id="CACRUT010000031">
    <property type="protein sequence ID" value="VYU66637.1"/>
    <property type="molecule type" value="Genomic_DNA"/>
</dbReference>
<keyword evidence="4" id="KW-0645">Protease</keyword>
<dbReference type="Gene3D" id="2.30.42.10">
    <property type="match status" value="1"/>
</dbReference>
<dbReference type="Pfam" id="PF17820">
    <property type="entry name" value="PDZ_6"/>
    <property type="match status" value="1"/>
</dbReference>
<dbReference type="GO" id="GO:0030288">
    <property type="term" value="C:outer membrane-bounded periplasmic space"/>
    <property type="evidence" value="ECO:0007669"/>
    <property type="project" value="TreeGrafter"/>
</dbReference>
<protein>
    <submittedName>
        <fullName evidence="4">Putative CtpA-like serine protease</fullName>
        <ecNumber evidence="4">3.4.21.-</ecNumber>
    </submittedName>
</protein>
<dbReference type="Gene3D" id="3.30.750.170">
    <property type="match status" value="1"/>
</dbReference>
<dbReference type="Pfam" id="PF03572">
    <property type="entry name" value="Peptidase_S41"/>
    <property type="match status" value="1"/>
</dbReference>
<dbReference type="SUPFAM" id="SSF50156">
    <property type="entry name" value="PDZ domain-like"/>
    <property type="match status" value="1"/>
</dbReference>
<evidence type="ECO:0000256" key="1">
    <source>
        <dbReference type="SAM" id="MobiDB-lite"/>
    </source>
</evidence>
<evidence type="ECO:0000313" key="4">
    <source>
        <dbReference type="EMBL" id="VYU66637.1"/>
    </source>
</evidence>
<sequence>MVICRESPIFATKSTHNMKRSFYFIPVWAVMAFAFLSCGEDRTYEFLAKTEVDNWIEAQMREIYLYYREIPQLETEDYFSPAEEFFPKLLASQDKYSYIEVPTETDAATGIKLRNAIQTVTYGFDFVLTDDPTGSSRQVARVLQVLPQSPAAAIGLQRGDFITEVNGNNVSSKNTGLLENGNGTVLTVSTLSADEETGDLVWDDEATELTLPAAVHMENNPLFLYKVIEQDGRKTGYLVYNEFKAGINDGDASYLEQMLQIFQWFKQQGVTDFILDLRYNQGGQVTCAQLLASLLAPAGSLGQEFARFEFNDKRQDSNYSLNFLTEYANYNLNLNRLFIISGLYTASASEMMVNCLRPYMTVNLLGTKTLGKNVAMTRIDSPYGFVMYPVTSTVLNKEGQSDYANGFTPEYIISELNYYPWYELGDPNELLLKNALQWMAGGVPSDAENVSKPEEPETPESPASLRLPRKPAFGYSSILGKKAPAAILPE</sequence>
<dbReference type="GO" id="GO:0006508">
    <property type="term" value="P:proteolysis"/>
    <property type="evidence" value="ECO:0007669"/>
    <property type="project" value="UniProtKB-KW"/>
</dbReference>
<gene>
    <name evidence="4" type="ORF">PCLFYP37_00547</name>
</gene>
<evidence type="ECO:0000259" key="3">
    <source>
        <dbReference type="PROSITE" id="PS50106"/>
    </source>
</evidence>
<dbReference type="GO" id="GO:0004175">
    <property type="term" value="F:endopeptidase activity"/>
    <property type="evidence" value="ECO:0007669"/>
    <property type="project" value="TreeGrafter"/>
</dbReference>
<dbReference type="InterPro" id="IPR041613">
    <property type="entry name" value="Pept_S41_N"/>
</dbReference>
<name>A0A6N3GNZ2_9BACT</name>
<dbReference type="SUPFAM" id="SSF52096">
    <property type="entry name" value="ClpP/crotonase"/>
    <property type="match status" value="1"/>
</dbReference>
<dbReference type="InterPro" id="IPR029045">
    <property type="entry name" value="ClpP/crotonase-like_dom_sf"/>
</dbReference>
<proteinExistence type="predicted"/>
<dbReference type="GO" id="GO:0008236">
    <property type="term" value="F:serine-type peptidase activity"/>
    <property type="evidence" value="ECO:0007669"/>
    <property type="project" value="InterPro"/>
</dbReference>
<dbReference type="EC" id="3.4.21.-" evidence="4"/>
<feature type="transmembrane region" description="Helical" evidence="2">
    <location>
        <begin position="21"/>
        <end position="37"/>
    </location>
</feature>